<dbReference type="Proteomes" id="UP000198873">
    <property type="component" value="Unassembled WGS sequence"/>
</dbReference>
<evidence type="ECO:0000256" key="8">
    <source>
        <dbReference type="ARBA" id="ARBA00023004"/>
    </source>
</evidence>
<dbReference type="InterPro" id="IPR009078">
    <property type="entry name" value="Ferritin-like_SF"/>
</dbReference>
<proteinExistence type="inferred from homology"/>
<evidence type="ECO:0000256" key="5">
    <source>
        <dbReference type="ARBA" id="ARBA00013559"/>
    </source>
</evidence>
<accession>A0A1I6R0F8</accession>
<dbReference type="EMBL" id="FPAB01000002">
    <property type="protein sequence ID" value="SFS58008.1"/>
    <property type="molecule type" value="Genomic_DNA"/>
</dbReference>
<dbReference type="CDD" id="cd07911">
    <property type="entry name" value="RNRR2_Rv0233_like"/>
    <property type="match status" value="1"/>
</dbReference>
<evidence type="ECO:0000256" key="9">
    <source>
        <dbReference type="ARBA" id="ARBA00023211"/>
    </source>
</evidence>
<evidence type="ECO:0000256" key="1">
    <source>
        <dbReference type="ARBA" id="ARBA00001936"/>
    </source>
</evidence>
<comment type="similarity">
    <text evidence="3">Belongs to the ribonucleoside diphosphate reductase small chain family. R2-like ligand binding oxidase subfamily.</text>
</comment>
<dbReference type="GO" id="GO:0016491">
    <property type="term" value="F:oxidoreductase activity"/>
    <property type="evidence" value="ECO:0007669"/>
    <property type="project" value="UniProtKB-KW"/>
</dbReference>
<evidence type="ECO:0000256" key="10">
    <source>
        <dbReference type="ARBA" id="ARBA00031672"/>
    </source>
</evidence>
<dbReference type="SUPFAM" id="SSF47240">
    <property type="entry name" value="Ferritin-like"/>
    <property type="match status" value="1"/>
</dbReference>
<evidence type="ECO:0000256" key="3">
    <source>
        <dbReference type="ARBA" id="ARBA00007873"/>
    </source>
</evidence>
<evidence type="ECO:0000313" key="13">
    <source>
        <dbReference type="Proteomes" id="UP000198873"/>
    </source>
</evidence>
<dbReference type="AlphaFoldDB" id="A0A1I6R0F8"/>
<dbReference type="NCBIfam" id="NF006199">
    <property type="entry name" value="PRK08326.1-2"/>
    <property type="match status" value="1"/>
</dbReference>
<keyword evidence="7" id="KW-0560">Oxidoreductase</keyword>
<organism evidence="12 13">
    <name type="scientific">Streptomyces harbinensis</name>
    <dbReference type="NCBI Taxonomy" id="1176198"/>
    <lineage>
        <taxon>Bacteria</taxon>
        <taxon>Bacillati</taxon>
        <taxon>Actinomycetota</taxon>
        <taxon>Actinomycetes</taxon>
        <taxon>Kitasatosporales</taxon>
        <taxon>Streptomycetaceae</taxon>
        <taxon>Streptomyces</taxon>
    </lineage>
</organism>
<dbReference type="RefSeq" id="WP_093842489.1">
    <property type="nucleotide sequence ID" value="NZ_FPAB01000002.1"/>
</dbReference>
<keyword evidence="9" id="KW-0464">Manganese</keyword>
<dbReference type="InterPro" id="IPR000358">
    <property type="entry name" value="RNR_small_fam"/>
</dbReference>
<keyword evidence="13" id="KW-1185">Reference proteome</keyword>
<comment type="cofactor">
    <cofactor evidence="2">
        <name>Fe cation</name>
        <dbReference type="ChEBI" id="CHEBI:24875"/>
    </cofactor>
</comment>
<protein>
    <recommendedName>
        <fullName evidence="5">R2-like ligand binding oxidase</fullName>
    </recommendedName>
    <alternativeName>
        <fullName evidence="11">Ribonucleotide reductase R2 subunit homolog</fullName>
    </alternativeName>
    <alternativeName>
        <fullName evidence="10">Ribonucleotide reductase small subunit homolog</fullName>
    </alternativeName>
</protein>
<dbReference type="Pfam" id="PF00268">
    <property type="entry name" value="Ribonuc_red_sm"/>
    <property type="match status" value="1"/>
</dbReference>
<dbReference type="STRING" id="1176198.SAMN05444716_102572"/>
<dbReference type="NCBIfam" id="NF006200">
    <property type="entry name" value="PRK08326.1-3"/>
    <property type="match status" value="1"/>
</dbReference>
<dbReference type="GO" id="GO:0009263">
    <property type="term" value="P:deoxyribonucleotide biosynthetic process"/>
    <property type="evidence" value="ECO:0007669"/>
    <property type="project" value="InterPro"/>
</dbReference>
<comment type="cofactor">
    <cofactor evidence="1">
        <name>Mn(2+)</name>
        <dbReference type="ChEBI" id="CHEBI:29035"/>
    </cofactor>
</comment>
<comment type="subunit">
    <text evidence="4">Homodimer.</text>
</comment>
<sequence length="326" mass="37150">MTAHDVPQPQRKDFSALARGGLDFDSLPLRLFRKGHAKAWNPADLDFSRDAEDWARLDDVSREAFTGLCAMFLAGEEAVTHDLQPFMAAMSHEGRLADEMYLTQFCYEEAKHTEVFRMWLDAVGLHEDLNGLVADNPGYRRIFFDALPESLDRLRHDPTPRNQVRASVTYNHVVEGVLALTGYFAWTRICTELNIFPGMRQMISRIRDDERRHMAWGTYTCRRLVAADPDNWQVVTRRMRELLPHAIRQIQHATRDYPADLFGLVMRDLLEYATECAGRRLHAIESALSETAGGLRLDTVSEDLEEEIADEERRALAVSGESVVAG</sequence>
<evidence type="ECO:0000256" key="7">
    <source>
        <dbReference type="ARBA" id="ARBA00023002"/>
    </source>
</evidence>
<dbReference type="InterPro" id="IPR012348">
    <property type="entry name" value="RNR-like"/>
</dbReference>
<evidence type="ECO:0000313" key="12">
    <source>
        <dbReference type="EMBL" id="SFS58008.1"/>
    </source>
</evidence>
<reference evidence="13" key="1">
    <citation type="submission" date="2016-10" db="EMBL/GenBank/DDBJ databases">
        <authorList>
            <person name="Varghese N."/>
            <person name="Submissions S."/>
        </authorList>
    </citation>
    <scope>NUCLEOTIDE SEQUENCE [LARGE SCALE GENOMIC DNA]</scope>
    <source>
        <strain evidence="13">CGMCC 4.7047</strain>
    </source>
</reference>
<dbReference type="InterPro" id="IPR033908">
    <property type="entry name" value="R2LOX"/>
</dbReference>
<evidence type="ECO:0000256" key="11">
    <source>
        <dbReference type="ARBA" id="ARBA00032636"/>
    </source>
</evidence>
<keyword evidence="6" id="KW-0479">Metal-binding</keyword>
<dbReference type="GO" id="GO:0046872">
    <property type="term" value="F:metal ion binding"/>
    <property type="evidence" value="ECO:0007669"/>
    <property type="project" value="UniProtKB-KW"/>
</dbReference>
<dbReference type="Gene3D" id="1.10.620.20">
    <property type="entry name" value="Ribonucleotide Reductase, subunit A"/>
    <property type="match status" value="1"/>
</dbReference>
<name>A0A1I6R0F8_9ACTN</name>
<evidence type="ECO:0000256" key="6">
    <source>
        <dbReference type="ARBA" id="ARBA00022723"/>
    </source>
</evidence>
<gene>
    <name evidence="12" type="ORF">SAMN05444716_102572</name>
</gene>
<dbReference type="NCBIfam" id="NF006201">
    <property type="entry name" value="PRK08326.1-4"/>
    <property type="match status" value="1"/>
</dbReference>
<keyword evidence="8" id="KW-0408">Iron</keyword>
<evidence type="ECO:0000256" key="4">
    <source>
        <dbReference type="ARBA" id="ARBA00011738"/>
    </source>
</evidence>
<evidence type="ECO:0000256" key="2">
    <source>
        <dbReference type="ARBA" id="ARBA00001962"/>
    </source>
</evidence>